<name>A0A4U8Q7I2_9FIRM</name>
<dbReference type="Proteomes" id="UP000306509">
    <property type="component" value="Unassembled WGS sequence"/>
</dbReference>
<dbReference type="Pfam" id="PF02080">
    <property type="entry name" value="TrkA_C"/>
    <property type="match status" value="1"/>
</dbReference>
<dbReference type="AlphaFoldDB" id="A0A4U8Q7I2"/>
<dbReference type="InterPro" id="IPR036721">
    <property type="entry name" value="RCK_C_sf"/>
</dbReference>
<evidence type="ECO:0000259" key="1">
    <source>
        <dbReference type="PROSITE" id="PS51201"/>
    </source>
</evidence>
<dbReference type="InterPro" id="IPR036291">
    <property type="entry name" value="NAD(P)-bd_dom_sf"/>
</dbReference>
<dbReference type="PANTHER" id="PTHR43833">
    <property type="entry name" value="POTASSIUM CHANNEL PROTEIN 2-RELATED-RELATED"/>
    <property type="match status" value="1"/>
</dbReference>
<dbReference type="GO" id="GO:0006813">
    <property type="term" value="P:potassium ion transport"/>
    <property type="evidence" value="ECO:0007669"/>
    <property type="project" value="InterPro"/>
</dbReference>
<dbReference type="RefSeq" id="WP_027293552.1">
    <property type="nucleotide sequence ID" value="NZ_CABMJZ010000006.1"/>
</dbReference>
<dbReference type="InterPro" id="IPR006037">
    <property type="entry name" value="RCK_C"/>
</dbReference>
<dbReference type="STRING" id="180332.GCA_000797495_04009"/>
<dbReference type="InterPro" id="IPR050721">
    <property type="entry name" value="Trk_Ktr_HKT_K-transport"/>
</dbReference>
<dbReference type="PROSITE" id="PS51202">
    <property type="entry name" value="RCK_C"/>
    <property type="match status" value="1"/>
</dbReference>
<feature type="domain" description="RCK N-terminal" evidence="1">
    <location>
        <begin position="1"/>
        <end position="118"/>
    </location>
</feature>
<dbReference type="GO" id="GO:0008324">
    <property type="term" value="F:monoatomic cation transmembrane transporter activity"/>
    <property type="evidence" value="ECO:0007669"/>
    <property type="project" value="InterPro"/>
</dbReference>
<feature type="domain" description="RCK C-terminal" evidence="2">
    <location>
        <begin position="134"/>
        <end position="217"/>
    </location>
</feature>
<evidence type="ECO:0000313" key="4">
    <source>
        <dbReference type="Proteomes" id="UP000306509"/>
    </source>
</evidence>
<keyword evidence="4" id="KW-1185">Reference proteome</keyword>
<dbReference type="EMBL" id="QGQD01000045">
    <property type="protein sequence ID" value="TLD00882.1"/>
    <property type="molecule type" value="Genomic_DNA"/>
</dbReference>
<organism evidence="3 4">
    <name type="scientific">Robinsoniella peoriensis</name>
    <dbReference type="NCBI Taxonomy" id="180332"/>
    <lineage>
        <taxon>Bacteria</taxon>
        <taxon>Bacillati</taxon>
        <taxon>Bacillota</taxon>
        <taxon>Clostridia</taxon>
        <taxon>Lachnospirales</taxon>
        <taxon>Lachnospiraceae</taxon>
        <taxon>Robinsoniella</taxon>
    </lineage>
</organism>
<dbReference type="OrthoDB" id="9776294at2"/>
<protein>
    <submittedName>
        <fullName evidence="3">Ktr system potassium uptake protein A</fullName>
    </submittedName>
</protein>
<evidence type="ECO:0000259" key="2">
    <source>
        <dbReference type="PROSITE" id="PS51202"/>
    </source>
</evidence>
<dbReference type="SUPFAM" id="SSF116726">
    <property type="entry name" value="TrkA C-terminal domain-like"/>
    <property type="match status" value="1"/>
</dbReference>
<dbReference type="InterPro" id="IPR003148">
    <property type="entry name" value="RCK_N"/>
</dbReference>
<dbReference type="Pfam" id="PF02254">
    <property type="entry name" value="TrkA_N"/>
    <property type="match status" value="1"/>
</dbReference>
<proteinExistence type="predicted"/>
<gene>
    <name evidence="3" type="primary">ktrA_3</name>
    <name evidence="3" type="ORF">DSM106044_02078</name>
</gene>
<reference evidence="3 4" key="1">
    <citation type="journal article" date="2019" name="Anaerobe">
        <title>Detection of Robinsoniella peoriensis in multiple bone samples of a trauma patient.</title>
        <authorList>
            <person name="Schrottner P."/>
            <person name="Hartwich K."/>
            <person name="Bunk B."/>
            <person name="Schober I."/>
            <person name="Helbig S."/>
            <person name="Rudolph W.W."/>
            <person name="Gunzer F."/>
        </authorList>
    </citation>
    <scope>NUCLEOTIDE SEQUENCE [LARGE SCALE GENOMIC DNA]</scope>
    <source>
        <strain evidence="3 4">DSM 106044</strain>
    </source>
</reference>
<dbReference type="SUPFAM" id="SSF51735">
    <property type="entry name" value="NAD(P)-binding Rossmann-fold domains"/>
    <property type="match status" value="1"/>
</dbReference>
<sequence length="217" mass="24337">MKTILIIGMGRFGHHLCINLSKMNNEVMIIDKDEEKVSDLLPYATTAKVGDCTNEEVLRSLGISNFDLCFVCIGSNFQSSLEITSLVKEMGGKYVVSKANRDIHAKFLLRNGADEVVYPDRDIAEKIAVRHSANHVFDYVELTEGYSILEIPPLPSWVGKSIKQVDVRAKYHVSILGIKVERDVKLLPHADYVLTGNEHLMIIGQRNDIDKILANIK</sequence>
<dbReference type="Gene3D" id="3.30.70.1450">
    <property type="entry name" value="Regulator of K+ conductance, C-terminal domain"/>
    <property type="match status" value="1"/>
</dbReference>
<dbReference type="Gene3D" id="3.40.50.720">
    <property type="entry name" value="NAD(P)-binding Rossmann-like Domain"/>
    <property type="match status" value="1"/>
</dbReference>
<evidence type="ECO:0000313" key="3">
    <source>
        <dbReference type="EMBL" id="TLD00882.1"/>
    </source>
</evidence>
<dbReference type="PANTHER" id="PTHR43833:SF7">
    <property type="entry name" value="KTR SYSTEM POTASSIUM UPTAKE PROTEIN C"/>
    <property type="match status" value="1"/>
</dbReference>
<accession>A0A4U8Q7I2</accession>
<dbReference type="PROSITE" id="PS51201">
    <property type="entry name" value="RCK_N"/>
    <property type="match status" value="1"/>
</dbReference>
<comment type="caution">
    <text evidence="3">The sequence shown here is derived from an EMBL/GenBank/DDBJ whole genome shotgun (WGS) entry which is preliminary data.</text>
</comment>